<accession>A0ABU3NKW4</accession>
<dbReference type="PROSITE" id="PS51186">
    <property type="entry name" value="GNAT"/>
    <property type="match status" value="1"/>
</dbReference>
<evidence type="ECO:0000256" key="1">
    <source>
        <dbReference type="ARBA" id="ARBA00022679"/>
    </source>
</evidence>
<evidence type="ECO:0000313" key="4">
    <source>
        <dbReference type="Proteomes" id="UP001254165"/>
    </source>
</evidence>
<proteinExistence type="predicted"/>
<evidence type="ECO:0000259" key="2">
    <source>
        <dbReference type="PROSITE" id="PS51186"/>
    </source>
</evidence>
<dbReference type="Proteomes" id="UP001254165">
    <property type="component" value="Unassembled WGS sequence"/>
</dbReference>
<name>A0ABU3NKW4_9CHLR</name>
<dbReference type="Pfam" id="PF00583">
    <property type="entry name" value="Acetyltransf_1"/>
    <property type="match status" value="1"/>
</dbReference>
<dbReference type="InterPro" id="IPR050769">
    <property type="entry name" value="NAT_camello-type"/>
</dbReference>
<dbReference type="InterPro" id="IPR000182">
    <property type="entry name" value="GNAT_dom"/>
</dbReference>
<keyword evidence="1" id="KW-0808">Transferase</keyword>
<evidence type="ECO:0000313" key="3">
    <source>
        <dbReference type="EMBL" id="MDT8896995.1"/>
    </source>
</evidence>
<dbReference type="Gene3D" id="3.40.630.30">
    <property type="match status" value="1"/>
</dbReference>
<dbReference type="PANTHER" id="PTHR13947:SF37">
    <property type="entry name" value="LD18367P"/>
    <property type="match status" value="1"/>
</dbReference>
<keyword evidence="4" id="KW-1185">Reference proteome</keyword>
<dbReference type="RefSeq" id="WP_315623645.1">
    <property type="nucleotide sequence ID" value="NZ_JAUHMF010000001.1"/>
</dbReference>
<sequence>MSTRWHIRPYYPNDRDALFRIAGDTAFFGNPIEAYMEDRRLFLDAFYAYYTDYESEHAWVAVADGKVIGFLVGNLDPKKYRRTMAHKIIPAVIKRLGQGEYKIGPKTRRYLREVALAFIRGEIPKVDEMLYPSHLHLNVDAQRRGLGIGKELLMGYLNHLRCLGVPGVHLQTTNLNRAACHVYESLGFSLLEARKTRVWEWIVNEKVENRCYGMRL</sequence>
<feature type="domain" description="N-acetyltransferase" evidence="2">
    <location>
        <begin position="5"/>
        <end position="216"/>
    </location>
</feature>
<protein>
    <submittedName>
        <fullName evidence="3">GNAT family N-acetyltransferase</fullName>
    </submittedName>
</protein>
<organism evidence="3 4">
    <name type="scientific">Thermanaerothrix solaris</name>
    <dbReference type="NCBI Taxonomy" id="3058434"/>
    <lineage>
        <taxon>Bacteria</taxon>
        <taxon>Bacillati</taxon>
        <taxon>Chloroflexota</taxon>
        <taxon>Anaerolineae</taxon>
        <taxon>Anaerolineales</taxon>
        <taxon>Anaerolineaceae</taxon>
        <taxon>Thermanaerothrix</taxon>
    </lineage>
</organism>
<gene>
    <name evidence="3" type="ORF">QYE77_01865</name>
</gene>
<comment type="caution">
    <text evidence="3">The sequence shown here is derived from an EMBL/GenBank/DDBJ whole genome shotgun (WGS) entry which is preliminary data.</text>
</comment>
<dbReference type="EMBL" id="JAUHMF010000001">
    <property type="protein sequence ID" value="MDT8896995.1"/>
    <property type="molecule type" value="Genomic_DNA"/>
</dbReference>
<dbReference type="PANTHER" id="PTHR13947">
    <property type="entry name" value="GNAT FAMILY N-ACETYLTRANSFERASE"/>
    <property type="match status" value="1"/>
</dbReference>
<dbReference type="SUPFAM" id="SSF55729">
    <property type="entry name" value="Acyl-CoA N-acyltransferases (Nat)"/>
    <property type="match status" value="1"/>
</dbReference>
<dbReference type="InterPro" id="IPR016181">
    <property type="entry name" value="Acyl_CoA_acyltransferase"/>
</dbReference>
<reference evidence="3 4" key="1">
    <citation type="submission" date="2023-07" db="EMBL/GenBank/DDBJ databases">
        <title>Novel species of Thermanaerothrix with wide hydrolytic capabilities.</title>
        <authorList>
            <person name="Zayulina K.S."/>
            <person name="Podosokorskaya O.A."/>
            <person name="Elcheninov A.G."/>
        </authorList>
    </citation>
    <scope>NUCLEOTIDE SEQUENCE [LARGE SCALE GENOMIC DNA]</scope>
    <source>
        <strain evidence="3 4">4228-RoL</strain>
    </source>
</reference>